<dbReference type="RefSeq" id="WP_207351696.1">
    <property type="nucleotide sequence ID" value="NZ_JAFMPY010000017.1"/>
</dbReference>
<evidence type="ECO:0000256" key="1">
    <source>
        <dbReference type="PROSITE-ProRule" id="PRU00339"/>
    </source>
</evidence>
<evidence type="ECO:0000256" key="2">
    <source>
        <dbReference type="SAM" id="MobiDB-lite"/>
    </source>
</evidence>
<dbReference type="InterPro" id="IPR029044">
    <property type="entry name" value="Nucleotide-diphossugar_trans"/>
</dbReference>
<keyword evidence="4" id="KW-1185">Reference proteome</keyword>
<dbReference type="Gene3D" id="3.90.550.10">
    <property type="entry name" value="Spore Coat Polysaccharide Biosynthesis Protein SpsA, Chain A"/>
    <property type="match status" value="1"/>
</dbReference>
<evidence type="ECO:0000313" key="4">
    <source>
        <dbReference type="Proteomes" id="UP000664288"/>
    </source>
</evidence>
<keyword evidence="1" id="KW-0802">TPR repeat</keyword>
<accession>A0ABS3J5W9</accession>
<dbReference type="SUPFAM" id="SSF53448">
    <property type="entry name" value="Nucleotide-diphospho-sugar transferases"/>
    <property type="match status" value="1"/>
</dbReference>
<dbReference type="Gene3D" id="1.25.40.10">
    <property type="entry name" value="Tetratricopeptide repeat domain"/>
    <property type="match status" value="1"/>
</dbReference>
<dbReference type="InterPro" id="IPR019734">
    <property type="entry name" value="TPR_rpt"/>
</dbReference>
<protein>
    <submittedName>
        <fullName evidence="3">Glycosyltransferase</fullName>
    </submittedName>
</protein>
<feature type="repeat" description="TPR" evidence="1">
    <location>
        <begin position="121"/>
        <end position="154"/>
    </location>
</feature>
<dbReference type="Proteomes" id="UP000664288">
    <property type="component" value="Unassembled WGS sequence"/>
</dbReference>
<dbReference type="SUPFAM" id="SSF48452">
    <property type="entry name" value="TPR-like"/>
    <property type="match status" value="1"/>
</dbReference>
<dbReference type="Pfam" id="PF14559">
    <property type="entry name" value="TPR_19"/>
    <property type="match status" value="1"/>
</dbReference>
<name>A0ABS3J5W9_9HYPH</name>
<dbReference type="SMART" id="SM00028">
    <property type="entry name" value="TPR"/>
    <property type="match status" value="3"/>
</dbReference>
<dbReference type="PANTHER" id="PTHR43179:SF7">
    <property type="entry name" value="RHAMNOSYLTRANSFERASE WBBL"/>
    <property type="match status" value="1"/>
</dbReference>
<proteinExistence type="predicted"/>
<comment type="caution">
    <text evidence="3">The sequence shown here is derived from an EMBL/GenBank/DDBJ whole genome shotgun (WGS) entry which is preliminary data.</text>
</comment>
<feature type="region of interest" description="Disordered" evidence="2">
    <location>
        <begin position="19"/>
        <end position="40"/>
    </location>
</feature>
<dbReference type="EMBL" id="JAFMPY010000017">
    <property type="protein sequence ID" value="MBO0905055.1"/>
    <property type="molecule type" value="Genomic_DNA"/>
</dbReference>
<dbReference type="PANTHER" id="PTHR43179">
    <property type="entry name" value="RHAMNOSYLTRANSFERASE WBBL"/>
    <property type="match status" value="1"/>
</dbReference>
<gene>
    <name evidence="3" type="ORF">J1C47_15530</name>
</gene>
<evidence type="ECO:0000313" key="3">
    <source>
        <dbReference type="EMBL" id="MBO0905055.1"/>
    </source>
</evidence>
<organism evidence="3 4">
    <name type="scientific">Jiella sonneratiae</name>
    <dbReference type="NCBI Taxonomy" id="2816856"/>
    <lineage>
        <taxon>Bacteria</taxon>
        <taxon>Pseudomonadati</taxon>
        <taxon>Pseudomonadota</taxon>
        <taxon>Alphaproteobacteria</taxon>
        <taxon>Hyphomicrobiales</taxon>
        <taxon>Aurantimonadaceae</taxon>
        <taxon>Jiella</taxon>
    </lineage>
</organism>
<dbReference type="PROSITE" id="PS50005">
    <property type="entry name" value="TPR"/>
    <property type="match status" value="1"/>
</dbReference>
<reference evidence="3 4" key="1">
    <citation type="submission" date="2021-03" db="EMBL/GenBank/DDBJ databases">
        <title>Whole genome sequence of Jiella sp. MQZ13P-4.</title>
        <authorList>
            <person name="Tuo L."/>
        </authorList>
    </citation>
    <scope>NUCLEOTIDE SEQUENCE [LARGE SCALE GENOMIC DNA]</scope>
    <source>
        <strain evidence="3 4">MQZ13P-4</strain>
    </source>
</reference>
<dbReference type="InterPro" id="IPR011990">
    <property type="entry name" value="TPR-like_helical_dom_sf"/>
</dbReference>
<sequence length="802" mass="85610">MFDRLRSILRALGAAPGLPATGSGGEAAPASGAGRGRAAPLGRLGTLQRALRAAPLIMEGKRLREAGRPREAARAFEAALERDPTRTNIKVQCGNMHKDCGELDAAFAFYDSALRDRPGDPDIHLQRGHALKLAGRRSEALSAYRTVLRLDPANRDAGWELIQAGEADAQEEGLRGQIVVHGLEATLSLVAEVGAMRRRLSDIAAQLPDIASLTAFPAQSYGLFRQIYDIPPPPPALPGAAPDFLIVADAAGLGAEALHRLVGSLLAQSSTRWRARLRNVDPDLAEAVARIARADGRIAVDGAEVGAAGEISATGEDAGCDAVLFVASGAALHRHCVAWFEAGLANTAADFLTCDEEWSLPGSREPFAFEARGGLDPDMLLHENSWGETIALRRAVLTRLGPELGGSSSAEFASALLLAAVRADAAVAHLPYPLVVFEGDREGREAARVAALAGHRRAVERHLERSGLAGRVTLSDKTTEGAGLGVTWLPKAEREAITVVVATRDNAADCEAFIDSLFGKAAVPALLFCRIVDNGTREPSERARLEALGRRAGVELLRDDGPFNWSHLNNVAAAGAETPILVFANDDMEMLSEGWDETLRGLLARGEVGAIGAKLLYPDATVQHAGILFGWKGSVIHDGLFEPADAPGPSGRWAKTRRVGAVTGAFLAVRRADFAALGGFEAVHLPVGYSDVDLCLRLRAEGLKVIFAPHLRLFHHESKSRGLDHLNAERHARSRAERAVVESRWGRSVFGLDPTVAPIWLDVTLPYRLIGLPSVHRALEFLDVTSCPDRAVRDARNLPGSL</sequence>